<keyword evidence="2" id="KW-0694">RNA-binding</keyword>
<keyword evidence="6" id="KW-1185">Reference proteome</keyword>
<dbReference type="Pfam" id="PF12414">
    <property type="entry name" value="Fox-1_C"/>
    <property type="match status" value="1"/>
</dbReference>
<dbReference type="GO" id="GO:0005634">
    <property type="term" value="C:nucleus"/>
    <property type="evidence" value="ECO:0007669"/>
    <property type="project" value="UniProtKB-SubCell"/>
</dbReference>
<dbReference type="STRING" id="56216.A0A1A6GP95"/>
<evidence type="ECO:0000313" key="6">
    <source>
        <dbReference type="Proteomes" id="UP000092124"/>
    </source>
</evidence>
<accession>A0A1A6GP95</accession>
<feature type="domain" description="Fox-1 C-terminal" evidence="4">
    <location>
        <begin position="24"/>
        <end position="72"/>
    </location>
</feature>
<dbReference type="AlphaFoldDB" id="A0A1A6GP95"/>
<dbReference type="GO" id="GO:0007399">
    <property type="term" value="P:nervous system development"/>
    <property type="evidence" value="ECO:0007669"/>
    <property type="project" value="InterPro"/>
</dbReference>
<keyword evidence="3" id="KW-0539">Nucleus</keyword>
<sequence length="172" mass="18399">MLTQVVTDCLRNARSLWLHALVIEAVYFTELVGGYAAYRYAQPATATAATAAAAAAAAYSDGYGRVYTADPYHALAPAASYGVGAVLQNHGVDYYAAPTAWAAPRRVCTEVATADLPPTEVTKKGGRSRRMQGEDFKTMTDAEPQYEKDIFSFAGFPEPPIISHHHPAAATV</sequence>
<comment type="subcellular location">
    <subcellularLocation>
        <location evidence="1">Nucleus</location>
    </subcellularLocation>
</comment>
<dbReference type="Proteomes" id="UP000092124">
    <property type="component" value="Unassembled WGS sequence"/>
</dbReference>
<protein>
    <recommendedName>
        <fullName evidence="4">Fox-1 C-terminal domain-containing protein</fullName>
    </recommendedName>
</protein>
<comment type="caution">
    <text evidence="5">The sequence shown here is derived from an EMBL/GenBank/DDBJ whole genome shotgun (WGS) entry which is preliminary data.</text>
</comment>
<gene>
    <name evidence="5" type="ORF">A6R68_04279</name>
</gene>
<evidence type="ECO:0000256" key="2">
    <source>
        <dbReference type="ARBA" id="ARBA00022884"/>
    </source>
</evidence>
<name>A0A1A6GP95_NEOLE</name>
<dbReference type="InterPro" id="IPR025670">
    <property type="entry name" value="Fox-1_C_dom"/>
</dbReference>
<dbReference type="OrthoDB" id="8949838at2759"/>
<dbReference type="PANTHER" id="PTHR15597:SF31">
    <property type="entry name" value="RNA BINDING PROTEIN FOX-1 HOMOLOG 2"/>
    <property type="match status" value="1"/>
</dbReference>
<evidence type="ECO:0000256" key="1">
    <source>
        <dbReference type="ARBA" id="ARBA00004123"/>
    </source>
</evidence>
<dbReference type="EMBL" id="LZPO01087145">
    <property type="protein sequence ID" value="OBS67187.1"/>
    <property type="molecule type" value="Genomic_DNA"/>
</dbReference>
<evidence type="ECO:0000313" key="5">
    <source>
        <dbReference type="EMBL" id="OBS67187.1"/>
    </source>
</evidence>
<dbReference type="GO" id="GO:0000381">
    <property type="term" value="P:regulation of alternative mRNA splicing, via spliceosome"/>
    <property type="evidence" value="ECO:0007669"/>
    <property type="project" value="InterPro"/>
</dbReference>
<dbReference type="PANTHER" id="PTHR15597">
    <property type="entry name" value="ATAXIN 2-BINDING PROTEIN 1-RELATED"/>
    <property type="match status" value="1"/>
</dbReference>
<dbReference type="InterPro" id="IPR047131">
    <property type="entry name" value="RBFOX1-like"/>
</dbReference>
<evidence type="ECO:0000259" key="4">
    <source>
        <dbReference type="Pfam" id="PF12414"/>
    </source>
</evidence>
<reference evidence="5 6" key="1">
    <citation type="submission" date="2016-06" db="EMBL/GenBank/DDBJ databases">
        <title>The Draft Genome Sequence and Annotation of the Desert Woodrat Neotoma lepida.</title>
        <authorList>
            <person name="Campbell M."/>
            <person name="Oakeson K.F."/>
            <person name="Yandell M."/>
            <person name="Halpert J.R."/>
            <person name="Dearing D."/>
        </authorList>
    </citation>
    <scope>NUCLEOTIDE SEQUENCE [LARGE SCALE GENOMIC DNA]</scope>
    <source>
        <strain evidence="5">417</strain>
        <tissue evidence="5">Liver</tissue>
    </source>
</reference>
<organism evidence="5 6">
    <name type="scientific">Neotoma lepida</name>
    <name type="common">Desert woodrat</name>
    <dbReference type="NCBI Taxonomy" id="56216"/>
    <lineage>
        <taxon>Eukaryota</taxon>
        <taxon>Metazoa</taxon>
        <taxon>Chordata</taxon>
        <taxon>Craniata</taxon>
        <taxon>Vertebrata</taxon>
        <taxon>Euteleostomi</taxon>
        <taxon>Mammalia</taxon>
        <taxon>Eutheria</taxon>
        <taxon>Euarchontoglires</taxon>
        <taxon>Glires</taxon>
        <taxon>Rodentia</taxon>
        <taxon>Myomorpha</taxon>
        <taxon>Muroidea</taxon>
        <taxon>Cricetidae</taxon>
        <taxon>Neotominae</taxon>
        <taxon>Neotoma</taxon>
    </lineage>
</organism>
<proteinExistence type="predicted"/>
<dbReference type="GO" id="GO:0005737">
    <property type="term" value="C:cytoplasm"/>
    <property type="evidence" value="ECO:0007669"/>
    <property type="project" value="TreeGrafter"/>
</dbReference>
<dbReference type="GO" id="GO:0003729">
    <property type="term" value="F:mRNA binding"/>
    <property type="evidence" value="ECO:0007669"/>
    <property type="project" value="TreeGrafter"/>
</dbReference>
<evidence type="ECO:0000256" key="3">
    <source>
        <dbReference type="ARBA" id="ARBA00023242"/>
    </source>
</evidence>